<dbReference type="Proteomes" id="UP000008694">
    <property type="component" value="Unassembled WGS sequence"/>
</dbReference>
<name>D7MST0_ARALL</name>
<proteinExistence type="predicted"/>
<protein>
    <submittedName>
        <fullName evidence="1">Predicted protein</fullName>
    </submittedName>
</protein>
<dbReference type="eggNOG" id="KOG0701">
    <property type="taxonomic scope" value="Eukaryota"/>
</dbReference>
<reference evidence="2" key="1">
    <citation type="journal article" date="2011" name="Nat. Genet.">
        <title>The Arabidopsis lyrata genome sequence and the basis of rapid genome size change.</title>
        <authorList>
            <person name="Hu T.T."/>
            <person name="Pattyn P."/>
            <person name="Bakker E.G."/>
            <person name="Cao J."/>
            <person name="Cheng J.-F."/>
            <person name="Clark R.M."/>
            <person name="Fahlgren N."/>
            <person name="Fawcett J.A."/>
            <person name="Grimwood J."/>
            <person name="Gundlach H."/>
            <person name="Haberer G."/>
            <person name="Hollister J.D."/>
            <person name="Ossowski S."/>
            <person name="Ottilar R.P."/>
            <person name="Salamov A.A."/>
            <person name="Schneeberger K."/>
            <person name="Spannagl M."/>
            <person name="Wang X."/>
            <person name="Yang L."/>
            <person name="Nasrallah M.E."/>
            <person name="Bergelson J."/>
            <person name="Carrington J.C."/>
            <person name="Gaut B.S."/>
            <person name="Schmutz J."/>
            <person name="Mayer K.F.X."/>
            <person name="Van de Peer Y."/>
            <person name="Grigoriev I.V."/>
            <person name="Nordborg M."/>
            <person name="Weigel D."/>
            <person name="Guo Y.-L."/>
        </authorList>
    </citation>
    <scope>NUCLEOTIDE SEQUENCE [LARGE SCALE GENOMIC DNA]</scope>
    <source>
        <strain evidence="2">cv. MN47</strain>
    </source>
</reference>
<evidence type="ECO:0000313" key="1">
    <source>
        <dbReference type="EMBL" id="EFH40047.1"/>
    </source>
</evidence>
<dbReference type="EMBL" id="GL348720">
    <property type="protein sequence ID" value="EFH40047.1"/>
    <property type="molecule type" value="Genomic_DNA"/>
</dbReference>
<gene>
    <name evidence="1" type="ORF">ARALYDRAFT_917525</name>
</gene>
<sequence>MVNRLATKVDIIGFVIVTLMVDSVTTKMKLIILTRSGPKNVASLSWRDLISSSCSVMVIYELGHLVLSPKKSVCIFLAPTVALVNRANAIKKARGKLFPELR</sequence>
<dbReference type="AlphaFoldDB" id="D7MST0"/>
<keyword evidence="2" id="KW-1185">Reference proteome</keyword>
<dbReference type="STRING" id="81972.D7MST0"/>
<organism evidence="2">
    <name type="scientific">Arabidopsis lyrata subsp. lyrata</name>
    <name type="common">Lyre-leaved rock-cress</name>
    <dbReference type="NCBI Taxonomy" id="81972"/>
    <lineage>
        <taxon>Eukaryota</taxon>
        <taxon>Viridiplantae</taxon>
        <taxon>Streptophyta</taxon>
        <taxon>Embryophyta</taxon>
        <taxon>Tracheophyta</taxon>
        <taxon>Spermatophyta</taxon>
        <taxon>Magnoliopsida</taxon>
        <taxon>eudicotyledons</taxon>
        <taxon>Gunneridae</taxon>
        <taxon>Pentapetalae</taxon>
        <taxon>rosids</taxon>
        <taxon>malvids</taxon>
        <taxon>Brassicales</taxon>
        <taxon>Brassicaceae</taxon>
        <taxon>Camelineae</taxon>
        <taxon>Arabidopsis</taxon>
    </lineage>
</organism>
<dbReference type="Gramene" id="scaffold_800925.1">
    <property type="protein sequence ID" value="scaffold_800925.1"/>
    <property type="gene ID" value="scaffold_800925.1"/>
</dbReference>
<dbReference type="HOGENOM" id="CLU_2281307_0_0_1"/>
<evidence type="ECO:0000313" key="2">
    <source>
        <dbReference type="Proteomes" id="UP000008694"/>
    </source>
</evidence>
<accession>D7MST0</accession>